<feature type="transmembrane region" description="Helical" evidence="1">
    <location>
        <begin position="210"/>
        <end position="226"/>
    </location>
</feature>
<feature type="transmembrane region" description="Helical" evidence="1">
    <location>
        <begin position="15"/>
        <end position="34"/>
    </location>
</feature>
<reference evidence="2 3" key="1">
    <citation type="submission" date="2021-03" db="EMBL/GenBank/DDBJ databases">
        <title>Sequencing the genomes of 1000 actinobacteria strains.</title>
        <authorList>
            <person name="Klenk H.-P."/>
        </authorList>
    </citation>
    <scope>NUCLEOTIDE SEQUENCE [LARGE SCALE GENOMIC DNA]</scope>
    <source>
        <strain evidence="2 3">DSM 16005</strain>
    </source>
</reference>
<feature type="transmembrane region" description="Helical" evidence="1">
    <location>
        <begin position="317"/>
        <end position="339"/>
    </location>
</feature>
<sequence>MSTAVLGAPRRPRAAAGPLAGTMSGFGICVRFILRRNWLRLLVWAAVLAVMIPVVYDSQQAAFPTQAARDAYANVANTPAIAAMTGLPYAAGSLGGILVIKIWMTLAVALGFASIFQVTRNGRADEEAGRTELLRGSALGRHAFSMANYVVVGGLSIVTGLLISLLALSAGLPTAGSWVLGGSIAGVGLAFVGVAALCGQLSSTSRGANSLGVAVLAVFYLIRAVADVNAPDTNVTALSWLSPIGWGQNMRPYAQDTWWPFLALLALAAVGCTVALRVETHRDLGMGLLPERRGPGRATAFLGSPLGLALRLQRTTLISWLVGAAVAGLFFGSVATAMTSVLDPSNPYAKAFLGGSQDMLNGILATFVLFTAMLAGAFALQSLSGARAEEAGGRLESQLAGSLARTRWLGAHILVAAAGSAVMLLLGGWLTGVSSNGAASGSALASAAFAYWPAVLLMMGVLLFLNGFLPRLSVSLSWAVYGLSVLVAMFGPLFSLSEEAIRKTPFGAVPRMPAADFSLTPLVILTVIALVLGGLGIWRFRNRDLTQQ</sequence>
<evidence type="ECO:0000313" key="3">
    <source>
        <dbReference type="Proteomes" id="UP000711614"/>
    </source>
</evidence>
<accession>A0ABS4YY13</accession>
<dbReference type="EMBL" id="JAGIOI010000001">
    <property type="protein sequence ID" value="MBP2413460.1"/>
    <property type="molecule type" value="Genomic_DNA"/>
</dbReference>
<feature type="transmembrane region" description="Helical" evidence="1">
    <location>
        <begin position="450"/>
        <end position="469"/>
    </location>
</feature>
<feature type="transmembrane region" description="Helical" evidence="1">
    <location>
        <begin position="408"/>
        <end position="430"/>
    </location>
</feature>
<proteinExistence type="predicted"/>
<feature type="transmembrane region" description="Helical" evidence="1">
    <location>
        <begin position="149"/>
        <end position="172"/>
    </location>
</feature>
<feature type="transmembrane region" description="Helical" evidence="1">
    <location>
        <begin position="517"/>
        <end position="538"/>
    </location>
</feature>
<keyword evidence="3" id="KW-1185">Reference proteome</keyword>
<dbReference type="RefSeq" id="WP_209680752.1">
    <property type="nucleotide sequence ID" value="NZ_JAGIOI010000001.1"/>
</dbReference>
<evidence type="ECO:0000313" key="2">
    <source>
        <dbReference type="EMBL" id="MBP2413460.1"/>
    </source>
</evidence>
<organism evidence="2 3">
    <name type="scientific">Arthrobacter stackebrandtii</name>
    <dbReference type="NCBI Taxonomy" id="272161"/>
    <lineage>
        <taxon>Bacteria</taxon>
        <taxon>Bacillati</taxon>
        <taxon>Actinomycetota</taxon>
        <taxon>Actinomycetes</taxon>
        <taxon>Micrococcales</taxon>
        <taxon>Micrococcaceae</taxon>
        <taxon>Arthrobacter</taxon>
    </lineage>
</organism>
<feature type="transmembrane region" description="Helical" evidence="1">
    <location>
        <begin position="94"/>
        <end position="116"/>
    </location>
</feature>
<gene>
    <name evidence="2" type="ORF">JOF48_002259</name>
</gene>
<feature type="transmembrane region" description="Helical" evidence="1">
    <location>
        <begin position="359"/>
        <end position="380"/>
    </location>
</feature>
<keyword evidence="1" id="KW-0812">Transmembrane</keyword>
<protein>
    <submittedName>
        <fullName evidence="2">ABC-2 type transport system permease protein</fullName>
    </submittedName>
</protein>
<name>A0ABS4YY13_9MICC</name>
<feature type="transmembrane region" description="Helical" evidence="1">
    <location>
        <begin position="476"/>
        <end position="497"/>
    </location>
</feature>
<keyword evidence="1" id="KW-1133">Transmembrane helix</keyword>
<evidence type="ECO:0000256" key="1">
    <source>
        <dbReference type="SAM" id="Phobius"/>
    </source>
</evidence>
<keyword evidence="1" id="KW-0472">Membrane</keyword>
<feature type="transmembrane region" description="Helical" evidence="1">
    <location>
        <begin position="178"/>
        <end position="198"/>
    </location>
</feature>
<comment type="caution">
    <text evidence="2">The sequence shown here is derived from an EMBL/GenBank/DDBJ whole genome shotgun (WGS) entry which is preliminary data.</text>
</comment>
<feature type="transmembrane region" description="Helical" evidence="1">
    <location>
        <begin position="41"/>
        <end position="56"/>
    </location>
</feature>
<dbReference type="Proteomes" id="UP000711614">
    <property type="component" value="Unassembled WGS sequence"/>
</dbReference>
<feature type="transmembrane region" description="Helical" evidence="1">
    <location>
        <begin position="258"/>
        <end position="276"/>
    </location>
</feature>